<organism evidence="1 2">
    <name type="scientific">Araneus ventricosus</name>
    <name type="common">Orbweaver spider</name>
    <name type="synonym">Epeira ventricosa</name>
    <dbReference type="NCBI Taxonomy" id="182803"/>
    <lineage>
        <taxon>Eukaryota</taxon>
        <taxon>Metazoa</taxon>
        <taxon>Ecdysozoa</taxon>
        <taxon>Arthropoda</taxon>
        <taxon>Chelicerata</taxon>
        <taxon>Arachnida</taxon>
        <taxon>Araneae</taxon>
        <taxon>Araneomorphae</taxon>
        <taxon>Entelegynae</taxon>
        <taxon>Araneoidea</taxon>
        <taxon>Araneidae</taxon>
        <taxon>Araneus</taxon>
    </lineage>
</organism>
<evidence type="ECO:0000313" key="2">
    <source>
        <dbReference type="Proteomes" id="UP000499080"/>
    </source>
</evidence>
<comment type="caution">
    <text evidence="1">The sequence shown here is derived from an EMBL/GenBank/DDBJ whole genome shotgun (WGS) entry which is preliminary data.</text>
</comment>
<name>A0A4Y2R5X5_ARAVE</name>
<sequence length="128" mass="14309">MPWQQECSNAVTLHCWCVGQPFSIGDLDLGTLLVFKAGILKQKPCLGRIVLRQDLRAETHALRNRSLVCRNITLLVCGSTVQWWSLDLGISNFKAGLPKQKPCLGNRNVVVPVTLYYCGVWVTAVPDW</sequence>
<dbReference type="AlphaFoldDB" id="A0A4Y2R5X5"/>
<proteinExistence type="predicted"/>
<evidence type="ECO:0000313" key="1">
    <source>
        <dbReference type="EMBL" id="GBN71144.1"/>
    </source>
</evidence>
<accession>A0A4Y2R5X5</accession>
<reference evidence="1 2" key="1">
    <citation type="journal article" date="2019" name="Sci. Rep.">
        <title>Orb-weaving spider Araneus ventricosus genome elucidates the spidroin gene catalogue.</title>
        <authorList>
            <person name="Kono N."/>
            <person name="Nakamura H."/>
            <person name="Ohtoshi R."/>
            <person name="Moran D.A.P."/>
            <person name="Shinohara A."/>
            <person name="Yoshida Y."/>
            <person name="Fujiwara M."/>
            <person name="Mori M."/>
            <person name="Tomita M."/>
            <person name="Arakawa K."/>
        </authorList>
    </citation>
    <scope>NUCLEOTIDE SEQUENCE [LARGE SCALE GENOMIC DNA]</scope>
</reference>
<gene>
    <name evidence="1" type="ORF">AVEN_212906_1</name>
</gene>
<keyword evidence="2" id="KW-1185">Reference proteome</keyword>
<dbReference type="EMBL" id="BGPR01015923">
    <property type="protein sequence ID" value="GBN71144.1"/>
    <property type="molecule type" value="Genomic_DNA"/>
</dbReference>
<dbReference type="Proteomes" id="UP000499080">
    <property type="component" value="Unassembled WGS sequence"/>
</dbReference>
<protein>
    <submittedName>
        <fullName evidence="1">Uncharacterized protein</fullName>
    </submittedName>
</protein>